<feature type="non-terminal residue" evidence="2">
    <location>
        <position position="1"/>
    </location>
</feature>
<gene>
    <name evidence="2" type="ORF">A3J98_00300</name>
</gene>
<feature type="transmembrane region" description="Helical" evidence="1">
    <location>
        <begin position="40"/>
        <end position="62"/>
    </location>
</feature>
<accession>A0A1F4UGE1</accession>
<feature type="transmembrane region" description="Helical" evidence="1">
    <location>
        <begin position="69"/>
        <end position="89"/>
    </location>
</feature>
<sequence>HSSFLTKAPPAKEGSPVWPFELTNSWLLTPMGMSTDTVKLIGTVLALIATFGFVLSAAGWIGISFLQPFWVTITVISCIASILLLAIFWNNWFVMGPLIDIAILFAIYFKDLLPK</sequence>
<dbReference type="EMBL" id="MEUP01000159">
    <property type="protein sequence ID" value="OGC44045.1"/>
    <property type="molecule type" value="Genomic_DNA"/>
</dbReference>
<reference evidence="2 3" key="1">
    <citation type="journal article" date="2016" name="Nat. Commun.">
        <title>Thousands of microbial genomes shed light on interconnected biogeochemical processes in an aquifer system.</title>
        <authorList>
            <person name="Anantharaman K."/>
            <person name="Brown C.T."/>
            <person name="Hug L.A."/>
            <person name="Sharon I."/>
            <person name="Castelle C.J."/>
            <person name="Probst A.J."/>
            <person name="Thomas B.C."/>
            <person name="Singh A."/>
            <person name="Wilkins M.J."/>
            <person name="Karaoz U."/>
            <person name="Brodie E.L."/>
            <person name="Williams K.H."/>
            <person name="Hubbard S.S."/>
            <person name="Banfield J.F."/>
        </authorList>
    </citation>
    <scope>NUCLEOTIDE SEQUENCE [LARGE SCALE GENOMIC DNA]</scope>
</reference>
<organism evidence="2 3">
    <name type="scientific">candidate division WS6 bacterium RIFOXYC1_FULL_33_10</name>
    <dbReference type="NCBI Taxonomy" id="1802606"/>
    <lineage>
        <taxon>Bacteria</taxon>
        <taxon>Candidatus Dojkabacteria</taxon>
    </lineage>
</organism>
<dbReference type="AlphaFoldDB" id="A0A1F4UGE1"/>
<evidence type="ECO:0000313" key="3">
    <source>
        <dbReference type="Proteomes" id="UP000178631"/>
    </source>
</evidence>
<keyword evidence="1" id="KW-1133">Transmembrane helix</keyword>
<name>A0A1F4UGE1_9BACT</name>
<evidence type="ECO:0000256" key="1">
    <source>
        <dbReference type="SAM" id="Phobius"/>
    </source>
</evidence>
<feature type="transmembrane region" description="Helical" evidence="1">
    <location>
        <begin position="95"/>
        <end position="113"/>
    </location>
</feature>
<protein>
    <submittedName>
        <fullName evidence="2">Uncharacterized protein</fullName>
    </submittedName>
</protein>
<keyword evidence="1" id="KW-0472">Membrane</keyword>
<comment type="caution">
    <text evidence="2">The sequence shown here is derived from an EMBL/GenBank/DDBJ whole genome shotgun (WGS) entry which is preliminary data.</text>
</comment>
<evidence type="ECO:0000313" key="2">
    <source>
        <dbReference type="EMBL" id="OGC44045.1"/>
    </source>
</evidence>
<keyword evidence="1" id="KW-0812">Transmembrane</keyword>
<dbReference type="Proteomes" id="UP000178631">
    <property type="component" value="Unassembled WGS sequence"/>
</dbReference>
<proteinExistence type="predicted"/>